<gene>
    <name evidence="2" type="ORF">AWC18_03690</name>
</gene>
<organism evidence="2 3">
    <name type="scientific">Mycolicibacter nonchromogenicus</name>
    <name type="common">Mycobacterium nonchromogenicum</name>
    <dbReference type="NCBI Taxonomy" id="1782"/>
    <lineage>
        <taxon>Bacteria</taxon>
        <taxon>Bacillati</taxon>
        <taxon>Actinomycetota</taxon>
        <taxon>Actinomycetes</taxon>
        <taxon>Mycobacteriales</taxon>
        <taxon>Mycobacteriaceae</taxon>
        <taxon>Mycolicibacter</taxon>
    </lineage>
</organism>
<evidence type="ECO:0000313" key="3">
    <source>
        <dbReference type="Proteomes" id="UP000193108"/>
    </source>
</evidence>
<reference evidence="2 3" key="1">
    <citation type="submission" date="2016-01" db="EMBL/GenBank/DDBJ databases">
        <title>The new phylogeny of the genus Mycobacterium.</title>
        <authorList>
            <person name="Tarcisio F."/>
            <person name="Conor M."/>
            <person name="Antonella G."/>
            <person name="Elisabetta G."/>
            <person name="Giulia F.S."/>
            <person name="Sara T."/>
            <person name="Anna F."/>
            <person name="Clotilde B."/>
            <person name="Roberto B."/>
            <person name="Veronica D.S."/>
            <person name="Fabio R."/>
            <person name="Monica P."/>
            <person name="Olivier J."/>
            <person name="Enrico T."/>
            <person name="Nicola S."/>
        </authorList>
    </citation>
    <scope>NUCLEOTIDE SEQUENCE [LARGE SCALE GENOMIC DNA]</scope>
    <source>
        <strain evidence="2 3">DSM 44164</strain>
    </source>
</reference>
<evidence type="ECO:0000313" key="2">
    <source>
        <dbReference type="EMBL" id="ORW24044.1"/>
    </source>
</evidence>
<keyword evidence="3" id="KW-1185">Reference proteome</keyword>
<dbReference type="EMBL" id="LQPI01000024">
    <property type="protein sequence ID" value="ORW24044.1"/>
    <property type="molecule type" value="Genomic_DNA"/>
</dbReference>
<sequence length="142" mass="15881">MIKAAIQQSEVVKKVFRTLMDNGISELYPGFDVMTVVGGGIDRMIELKSSTGDARTQAMSWNEWKTAGSLRHRFWLYLVGNLRADVDNAPFVRAVQDPFGTLASSTQDDTIRKRTVLLRVHEFEAADQLTLTVHTARPASQL</sequence>
<comment type="caution">
    <text evidence="2">The sequence shown here is derived from an EMBL/GenBank/DDBJ whole genome shotgun (WGS) entry which is preliminary data.</text>
</comment>
<dbReference type="AlphaFoldDB" id="A0A1X1ZKZ0"/>
<protein>
    <recommendedName>
        <fullName evidence="1">Protein NO VEIN C-terminal domain-containing protein</fullName>
    </recommendedName>
</protein>
<dbReference type="Proteomes" id="UP000193108">
    <property type="component" value="Unassembled WGS sequence"/>
</dbReference>
<proteinExistence type="predicted"/>
<dbReference type="InterPro" id="IPR024975">
    <property type="entry name" value="NOV_C"/>
</dbReference>
<dbReference type="Pfam" id="PF13020">
    <property type="entry name" value="NOV_C"/>
    <property type="match status" value="1"/>
</dbReference>
<feature type="domain" description="Protein NO VEIN C-terminal" evidence="1">
    <location>
        <begin position="29"/>
        <end position="83"/>
    </location>
</feature>
<accession>A0A1X1ZKZ0</accession>
<name>A0A1X1ZKZ0_MYCNO</name>
<dbReference type="STRING" id="1782.AWC18_03690"/>
<evidence type="ECO:0000259" key="1">
    <source>
        <dbReference type="Pfam" id="PF13020"/>
    </source>
</evidence>